<evidence type="ECO:0000256" key="2">
    <source>
        <dbReference type="ARBA" id="ARBA00022898"/>
    </source>
</evidence>
<keyword evidence="5" id="KW-1185">Reference proteome</keyword>
<keyword evidence="2" id="KW-0663">Pyridoxal phosphate</keyword>
<reference evidence="4" key="1">
    <citation type="submission" date="2024-05" db="EMBL/GenBank/DDBJ databases">
        <title>30 novel species of actinomycetes from the DSMZ collection.</title>
        <authorList>
            <person name="Nouioui I."/>
        </authorList>
    </citation>
    <scope>NUCLEOTIDE SEQUENCE</scope>
    <source>
        <strain evidence="4">DSM 41527</strain>
    </source>
</reference>
<dbReference type="Gene3D" id="3.40.50.1100">
    <property type="match status" value="2"/>
</dbReference>
<evidence type="ECO:0000313" key="4">
    <source>
        <dbReference type="EMBL" id="MDT0459124.1"/>
    </source>
</evidence>
<sequence>MPTTDWYARPSARSWTCPPAPRAAIGFHAAMPGYTPTPLREMPVLAAELGVHRVLVKDESARLGLPAFKILGASWAIHRALAETPGERLVTATDGNHGRAVARTARLLGLTAEVFVPTAVHPAAAAAIAREGARVTRVDGSYDDAVHRAADTAARTPGAVLVQDTALPGYTRIPGWIIEGYATLFDETDAQLRALGAGPAGLVAVPVGVGSLAQAAVSHYRAPRDAPPPSLLSVEPDTAAGVLASLTAGRPTTVPTGATLMAGLNCGTPSSAAWPLLRDGLDAAVAVTDAESARAARDLAALGLSSGPCGAASLAGARAALTSAPERRAALAEHSTRTVVLLNTEGAEANPHASTGR</sequence>
<name>A0ABU2TDV2_9ACTN</name>
<evidence type="ECO:0000313" key="5">
    <source>
        <dbReference type="Proteomes" id="UP001180551"/>
    </source>
</evidence>
<comment type="caution">
    <text evidence="4">The sequence shown here is derived from an EMBL/GenBank/DDBJ whole genome shotgun (WGS) entry which is preliminary data.</text>
</comment>
<dbReference type="SUPFAM" id="SSF53686">
    <property type="entry name" value="Tryptophan synthase beta subunit-like PLP-dependent enzymes"/>
    <property type="match status" value="1"/>
</dbReference>
<dbReference type="PANTHER" id="PTHR42937">
    <property type="match status" value="1"/>
</dbReference>
<dbReference type="Pfam" id="PF00291">
    <property type="entry name" value="PALP"/>
    <property type="match status" value="1"/>
</dbReference>
<dbReference type="PANTHER" id="PTHR42937:SF1">
    <property type="entry name" value="DIAMINOPROPIONATE AMMONIA-LYASE"/>
    <property type="match status" value="1"/>
</dbReference>
<evidence type="ECO:0000259" key="3">
    <source>
        <dbReference type="Pfam" id="PF00291"/>
    </source>
</evidence>
<dbReference type="RefSeq" id="WP_311626172.1">
    <property type="nucleotide sequence ID" value="NZ_JAVRFE010000039.1"/>
</dbReference>
<dbReference type="Proteomes" id="UP001180551">
    <property type="component" value="Unassembled WGS sequence"/>
</dbReference>
<protein>
    <submittedName>
        <fullName evidence="4">Pyridoxal-phosphate dependent enzyme</fullName>
    </submittedName>
</protein>
<gene>
    <name evidence="4" type="ORF">RM550_25980</name>
</gene>
<proteinExistence type="predicted"/>
<evidence type="ECO:0000256" key="1">
    <source>
        <dbReference type="ARBA" id="ARBA00001933"/>
    </source>
</evidence>
<dbReference type="EMBL" id="JAVRFE010000039">
    <property type="protein sequence ID" value="MDT0459124.1"/>
    <property type="molecule type" value="Genomic_DNA"/>
</dbReference>
<feature type="domain" description="Tryptophan synthase beta chain-like PALP" evidence="3">
    <location>
        <begin position="32"/>
        <end position="321"/>
    </location>
</feature>
<comment type="cofactor">
    <cofactor evidence="1">
        <name>pyridoxal 5'-phosphate</name>
        <dbReference type="ChEBI" id="CHEBI:597326"/>
    </cofactor>
</comment>
<organism evidence="4 5">
    <name type="scientific">Streptomyces mooreae</name>
    <dbReference type="NCBI Taxonomy" id="3075523"/>
    <lineage>
        <taxon>Bacteria</taxon>
        <taxon>Bacillati</taxon>
        <taxon>Actinomycetota</taxon>
        <taxon>Actinomycetes</taxon>
        <taxon>Kitasatosporales</taxon>
        <taxon>Streptomycetaceae</taxon>
        <taxon>Streptomyces</taxon>
    </lineage>
</organism>
<dbReference type="InterPro" id="IPR036052">
    <property type="entry name" value="TrpB-like_PALP_sf"/>
</dbReference>
<dbReference type="InterPro" id="IPR001926">
    <property type="entry name" value="TrpB-like_PALP"/>
</dbReference>
<accession>A0ABU2TDV2</accession>